<organism evidence="2 3">
    <name type="scientific">Leptotrichia trevisanii</name>
    <dbReference type="NCBI Taxonomy" id="109328"/>
    <lineage>
        <taxon>Bacteria</taxon>
        <taxon>Fusobacteriati</taxon>
        <taxon>Fusobacteriota</taxon>
        <taxon>Fusobacteriia</taxon>
        <taxon>Fusobacteriales</taxon>
        <taxon>Leptotrichiaceae</taxon>
        <taxon>Leptotrichia</taxon>
    </lineage>
</organism>
<feature type="transmembrane region" description="Helical" evidence="1">
    <location>
        <begin position="126"/>
        <end position="145"/>
    </location>
</feature>
<dbReference type="EMBL" id="AP019840">
    <property type="protein sequence ID" value="BBM51581.1"/>
    <property type="molecule type" value="Genomic_DNA"/>
</dbReference>
<protein>
    <submittedName>
        <fullName evidence="2">Uncharacterized protein</fullName>
    </submittedName>
</protein>
<feature type="transmembrane region" description="Helical" evidence="1">
    <location>
        <begin position="207"/>
        <end position="228"/>
    </location>
</feature>
<reference evidence="2 3" key="1">
    <citation type="submission" date="2019-07" db="EMBL/GenBank/DDBJ databases">
        <title>Complete Genome Sequence of Leptotrichia trevisanii Strain JMUB3935.</title>
        <authorList>
            <person name="Watanabe S."/>
            <person name="Cui L."/>
        </authorList>
    </citation>
    <scope>NUCLEOTIDE SEQUENCE [LARGE SCALE GENOMIC DNA]</scope>
    <source>
        <strain evidence="2 3">JMUB3935</strain>
    </source>
</reference>
<keyword evidence="1" id="KW-0472">Membrane</keyword>
<gene>
    <name evidence="2" type="ORF">JMUB3935_0548</name>
</gene>
<dbReference type="RefSeq" id="WP_146996044.1">
    <property type="nucleotide sequence ID" value="NZ_AP019840.1"/>
</dbReference>
<feature type="transmembrane region" description="Helical" evidence="1">
    <location>
        <begin position="52"/>
        <end position="75"/>
    </location>
</feature>
<name>A0A510KLS8_9FUSO</name>
<feature type="transmembrane region" description="Helical" evidence="1">
    <location>
        <begin position="87"/>
        <end position="114"/>
    </location>
</feature>
<evidence type="ECO:0000313" key="2">
    <source>
        <dbReference type="EMBL" id="BBM51581.1"/>
    </source>
</evidence>
<feature type="transmembrane region" description="Helical" evidence="1">
    <location>
        <begin position="152"/>
        <end position="171"/>
    </location>
</feature>
<sequence>MKNDFVVKLFEKDEKKVLLKVATALCVGAFILILIGNMFFAKAKENFYDYEFFKFIIYLLCIFLENILIVIYLKFKINGEINKFFKLNYILLILIIEFYTSGISTISLIMNVYICVKTFQKNKKDFWFSLLGIFIIFLTPMYLLFLNTDNNFFKILGLLPGIFVILMYQYIKKINKIPSINYLFLFLIEVHFFIVTSFFIFFKNSQLFEVIGSVLLIITIIVNLRVIFPQIKLYTNFNKIQKIILIVGILFSFFTKEYIYQKQRKLENMLEQESNENTTSE</sequence>
<dbReference type="Proteomes" id="UP000321378">
    <property type="component" value="Chromosome"/>
</dbReference>
<proteinExistence type="predicted"/>
<evidence type="ECO:0000313" key="3">
    <source>
        <dbReference type="Proteomes" id="UP000321378"/>
    </source>
</evidence>
<evidence type="ECO:0000256" key="1">
    <source>
        <dbReference type="SAM" id="Phobius"/>
    </source>
</evidence>
<feature type="transmembrane region" description="Helical" evidence="1">
    <location>
        <begin position="21"/>
        <end position="40"/>
    </location>
</feature>
<dbReference type="AlphaFoldDB" id="A0A510KLS8"/>
<feature type="transmembrane region" description="Helical" evidence="1">
    <location>
        <begin position="183"/>
        <end position="202"/>
    </location>
</feature>
<keyword evidence="1" id="KW-0812">Transmembrane</keyword>
<keyword evidence="1" id="KW-1133">Transmembrane helix</keyword>
<accession>A0A510KLS8</accession>
<feature type="transmembrane region" description="Helical" evidence="1">
    <location>
        <begin position="240"/>
        <end position="259"/>
    </location>
</feature>